<dbReference type="EMBL" id="JACIJC010000008">
    <property type="protein sequence ID" value="MBB5687714.1"/>
    <property type="molecule type" value="Genomic_DNA"/>
</dbReference>
<dbReference type="PANTHER" id="PTHR43798:SF33">
    <property type="entry name" value="HYDROLASE, PUTATIVE (AFU_ORTHOLOGUE AFUA_2G14860)-RELATED"/>
    <property type="match status" value="1"/>
</dbReference>
<dbReference type="Pfam" id="PF00561">
    <property type="entry name" value="Abhydrolase_1"/>
    <property type="match status" value="1"/>
</dbReference>
<dbReference type="PRINTS" id="PR00111">
    <property type="entry name" value="ABHYDROLASE"/>
</dbReference>
<dbReference type="Proteomes" id="UP000549617">
    <property type="component" value="Unassembled WGS sequence"/>
</dbReference>
<organism evidence="2 3">
    <name type="scientific">Sphingobium boeckii</name>
    <dbReference type="NCBI Taxonomy" id="1082345"/>
    <lineage>
        <taxon>Bacteria</taxon>
        <taxon>Pseudomonadati</taxon>
        <taxon>Pseudomonadota</taxon>
        <taxon>Alphaproteobacteria</taxon>
        <taxon>Sphingomonadales</taxon>
        <taxon>Sphingomonadaceae</taxon>
        <taxon>Sphingobium</taxon>
    </lineage>
</organism>
<dbReference type="RefSeq" id="WP_184021871.1">
    <property type="nucleotide sequence ID" value="NZ_JACIJC010000008.1"/>
</dbReference>
<dbReference type="InterPro" id="IPR000073">
    <property type="entry name" value="AB_hydrolase_1"/>
</dbReference>
<protein>
    <submittedName>
        <fullName evidence="2">Pimeloyl-ACP methyl ester carboxylesterase</fullName>
    </submittedName>
</protein>
<dbReference type="PANTHER" id="PTHR43798">
    <property type="entry name" value="MONOACYLGLYCEROL LIPASE"/>
    <property type="match status" value="1"/>
</dbReference>
<feature type="domain" description="AB hydrolase-1" evidence="1">
    <location>
        <begin position="27"/>
        <end position="134"/>
    </location>
</feature>
<gene>
    <name evidence="2" type="ORF">FHS49_003760</name>
</gene>
<evidence type="ECO:0000313" key="2">
    <source>
        <dbReference type="EMBL" id="MBB5687714.1"/>
    </source>
</evidence>
<dbReference type="GO" id="GO:0047372">
    <property type="term" value="F:monoacylglycerol lipase activity"/>
    <property type="evidence" value="ECO:0007669"/>
    <property type="project" value="TreeGrafter"/>
</dbReference>
<dbReference type="GO" id="GO:0046464">
    <property type="term" value="P:acylglycerol catabolic process"/>
    <property type="evidence" value="ECO:0007669"/>
    <property type="project" value="TreeGrafter"/>
</dbReference>
<evidence type="ECO:0000259" key="1">
    <source>
        <dbReference type="Pfam" id="PF00561"/>
    </source>
</evidence>
<dbReference type="InterPro" id="IPR050266">
    <property type="entry name" value="AB_hydrolase_sf"/>
</dbReference>
<comment type="caution">
    <text evidence="2">The sequence shown here is derived from an EMBL/GenBank/DDBJ whole genome shotgun (WGS) entry which is preliminary data.</text>
</comment>
<sequence length="275" mass="30034">MTQIRRRFFDLPDRQIHYRMKLGQGRTLIALHALPGSSRQIEDLVRCIPDRPVIAPDLAGLGDSDSNGIAHPAIADYAADLVALIDSLGEDKVDLYGSHTGACLAIEAAIMAPSRVNRIILDGVPIFTPEEVTEYVANYAPDVKPDINGMHLLWAHNFCKDQILFWPWYDKSAKAARGAGLPPAEHLHPWVLEVIKGRDGIPPGYRAAFHYPTLARLPLVAQPVLCISAVDDTLAEPSRRAADLLPNATLHRIESEGGPMAPPALVARAIEDFLG</sequence>
<dbReference type="Gene3D" id="3.40.50.1820">
    <property type="entry name" value="alpha/beta hydrolase"/>
    <property type="match status" value="1"/>
</dbReference>
<reference evidence="2 3" key="1">
    <citation type="submission" date="2020-08" db="EMBL/GenBank/DDBJ databases">
        <title>Genomic Encyclopedia of Type Strains, Phase IV (KMG-IV): sequencing the most valuable type-strain genomes for metagenomic binning, comparative biology and taxonomic classification.</title>
        <authorList>
            <person name="Goeker M."/>
        </authorList>
    </citation>
    <scope>NUCLEOTIDE SEQUENCE [LARGE SCALE GENOMIC DNA]</scope>
    <source>
        <strain evidence="2 3">DSM 25079</strain>
    </source>
</reference>
<keyword evidence="3" id="KW-1185">Reference proteome</keyword>
<evidence type="ECO:0000313" key="3">
    <source>
        <dbReference type="Proteomes" id="UP000549617"/>
    </source>
</evidence>
<accession>A0A7W9ALQ6</accession>
<dbReference type="SUPFAM" id="SSF53474">
    <property type="entry name" value="alpha/beta-Hydrolases"/>
    <property type="match status" value="1"/>
</dbReference>
<name>A0A7W9ALQ6_9SPHN</name>
<dbReference type="InterPro" id="IPR029058">
    <property type="entry name" value="AB_hydrolase_fold"/>
</dbReference>
<dbReference type="GO" id="GO:0016020">
    <property type="term" value="C:membrane"/>
    <property type="evidence" value="ECO:0007669"/>
    <property type="project" value="TreeGrafter"/>
</dbReference>
<dbReference type="AlphaFoldDB" id="A0A7W9ALQ6"/>
<proteinExistence type="predicted"/>